<proteinExistence type="predicted"/>
<evidence type="ECO:0000313" key="2">
    <source>
        <dbReference type="Proteomes" id="UP000246077"/>
    </source>
</evidence>
<dbReference type="EMBL" id="QGLF01000005">
    <property type="protein sequence ID" value="PWR19002.1"/>
    <property type="molecule type" value="Genomic_DNA"/>
</dbReference>
<evidence type="ECO:0000313" key="1">
    <source>
        <dbReference type="EMBL" id="PWR19002.1"/>
    </source>
</evidence>
<keyword evidence="2" id="KW-1185">Reference proteome</keyword>
<comment type="caution">
    <text evidence="1">The sequence shown here is derived from an EMBL/GenBank/DDBJ whole genome shotgun (WGS) entry which is preliminary data.</text>
</comment>
<dbReference type="Proteomes" id="UP000246077">
    <property type="component" value="Unassembled WGS sequence"/>
</dbReference>
<protein>
    <submittedName>
        <fullName evidence="1">Uncharacterized protein</fullName>
    </submittedName>
</protein>
<dbReference type="AlphaFoldDB" id="A0A317DX25"/>
<organism evidence="1 2">
    <name type="scientific">Zavarzinia compransoris</name>
    <dbReference type="NCBI Taxonomy" id="1264899"/>
    <lineage>
        <taxon>Bacteria</taxon>
        <taxon>Pseudomonadati</taxon>
        <taxon>Pseudomonadota</taxon>
        <taxon>Alphaproteobacteria</taxon>
        <taxon>Rhodospirillales</taxon>
        <taxon>Zavarziniaceae</taxon>
        <taxon>Zavarzinia</taxon>
    </lineage>
</organism>
<gene>
    <name evidence="1" type="ORF">DKG75_18720</name>
</gene>
<reference evidence="2" key="1">
    <citation type="submission" date="2018-05" db="EMBL/GenBank/DDBJ databases">
        <title>Zavarzinia sp. HR-AS.</title>
        <authorList>
            <person name="Lee Y."/>
            <person name="Jeon C.O."/>
        </authorList>
    </citation>
    <scope>NUCLEOTIDE SEQUENCE [LARGE SCALE GENOMIC DNA]</scope>
    <source>
        <strain evidence="2">DSM 1231</strain>
    </source>
</reference>
<accession>A0A317DX25</accession>
<name>A0A317DX25_9PROT</name>
<sequence>MAVGFILFDLAMFPVVWARYSLLKEEIELDILGEGGVGAGLYMKIAATVGINVGIWLAGMVVAWFAHCPIPEFGKIERLLERLNRKLRKFQETGIDKGNQLHLATRDKERTNLQSRVRIELNNLPDYQTLRTEFERLRAVDGKVIAALQIYRNRLIDALKAQGGKARFEVEDLMLPVENPHRLVDAATYQRQNLELPYA</sequence>